<keyword evidence="1" id="KW-0813">Transport</keyword>
<evidence type="ECO:0000256" key="3">
    <source>
        <dbReference type="PROSITE-ProRule" id="PRU01006"/>
    </source>
</evidence>
<evidence type="ECO:0000313" key="5">
    <source>
        <dbReference type="Proteomes" id="UP000288805"/>
    </source>
</evidence>
<organism evidence="4 5">
    <name type="scientific">Vitis vinifera</name>
    <name type="common">Grape</name>
    <dbReference type="NCBI Taxonomy" id="29760"/>
    <lineage>
        <taxon>Eukaryota</taxon>
        <taxon>Viridiplantae</taxon>
        <taxon>Streptophyta</taxon>
        <taxon>Embryophyta</taxon>
        <taxon>Tracheophyta</taxon>
        <taxon>Spermatophyta</taxon>
        <taxon>Magnoliopsida</taxon>
        <taxon>eudicotyledons</taxon>
        <taxon>Gunneridae</taxon>
        <taxon>Pentapetalae</taxon>
        <taxon>rosids</taxon>
        <taxon>Vitales</taxon>
        <taxon>Vitaceae</taxon>
        <taxon>Viteae</taxon>
        <taxon>Vitis</taxon>
    </lineage>
</organism>
<dbReference type="Pfam" id="PF23556">
    <property type="entry name" value="TPR_Vps41"/>
    <property type="match status" value="1"/>
</dbReference>
<accession>A0A438KFF4</accession>
<dbReference type="PROSITE" id="PS50236">
    <property type="entry name" value="CHCR"/>
    <property type="match status" value="1"/>
</dbReference>
<gene>
    <name evidence="4" type="primary">VPS41_3</name>
    <name evidence="4" type="ORF">CK203_004745</name>
</gene>
<dbReference type="Gene3D" id="1.25.40.10">
    <property type="entry name" value="Tetratricopeptide repeat domain"/>
    <property type="match status" value="1"/>
</dbReference>
<dbReference type="PANTHER" id="PTHR12616:SF1">
    <property type="entry name" value="VACUOLAR PROTEIN SORTING-ASSOCIATED PROTEIN 41 HOMOLOG"/>
    <property type="match status" value="1"/>
</dbReference>
<dbReference type="GO" id="GO:0016192">
    <property type="term" value="P:vesicle-mediated transport"/>
    <property type="evidence" value="ECO:0007669"/>
    <property type="project" value="InterPro"/>
</dbReference>
<dbReference type="Proteomes" id="UP000288805">
    <property type="component" value="Unassembled WGS sequence"/>
</dbReference>
<keyword evidence="2" id="KW-0653">Protein transport</keyword>
<dbReference type="InterPro" id="IPR000547">
    <property type="entry name" value="Clathrin_H-chain/VPS_repeat"/>
</dbReference>
<evidence type="ECO:0000256" key="2">
    <source>
        <dbReference type="ARBA" id="ARBA00022927"/>
    </source>
</evidence>
<name>A0A438KFF4_VITVI</name>
<evidence type="ECO:0000313" key="4">
    <source>
        <dbReference type="EMBL" id="RVX19932.1"/>
    </source>
</evidence>
<evidence type="ECO:0000256" key="1">
    <source>
        <dbReference type="ARBA" id="ARBA00022448"/>
    </source>
</evidence>
<dbReference type="InterPro" id="IPR011990">
    <property type="entry name" value="TPR-like_helical_dom_sf"/>
</dbReference>
<sequence length="241" mass="27869">MIYPLLVESGTLTLSYEVELYADYDPKMLLPFLRSSQHYTLEKAYEICVKRDLLREQVFILGRMGNSKQALAVIINQLGDIEEAVEFVNMQHDDELWEELIKQCLNKPEMVCRCVVGAHCGNLDPLYIVNMVPNGLEIPRNKQFINACLSMSLLEGLTQPAALSAPFVEEWLMWRDKLLYWVVECGSCLLPTWASHWELLISLQRCGMVWKRDLREDWQCGRDNVFPKGGRPFFLTKCTLT</sequence>
<reference evidence="4 5" key="1">
    <citation type="journal article" date="2018" name="PLoS Genet.">
        <title>Population sequencing reveals clonal diversity and ancestral inbreeding in the grapevine cultivar Chardonnay.</title>
        <authorList>
            <person name="Roach M.J."/>
            <person name="Johnson D.L."/>
            <person name="Bohlmann J."/>
            <person name="van Vuuren H.J."/>
            <person name="Jones S.J."/>
            <person name="Pretorius I.S."/>
            <person name="Schmidt S.A."/>
            <person name="Borneman A.R."/>
        </authorList>
    </citation>
    <scope>NUCLEOTIDE SEQUENCE [LARGE SCALE GENOMIC DNA]</scope>
    <source>
        <strain evidence="5">cv. Chardonnay</strain>
        <tissue evidence="4">Leaf</tissue>
    </source>
</reference>
<feature type="repeat" description="CHCR" evidence="3">
    <location>
        <begin position="1"/>
        <end position="113"/>
    </location>
</feature>
<protein>
    <submittedName>
        <fullName evidence="4">Vacuolar protein sorting-associated protein 41-like</fullName>
    </submittedName>
</protein>
<proteinExistence type="predicted"/>
<comment type="caution">
    <text evidence="4">The sequence shown here is derived from an EMBL/GenBank/DDBJ whole genome shotgun (WGS) entry which is preliminary data.</text>
</comment>
<dbReference type="GO" id="GO:0006623">
    <property type="term" value="P:protein targeting to vacuole"/>
    <property type="evidence" value="ECO:0007669"/>
    <property type="project" value="InterPro"/>
</dbReference>
<dbReference type="SMART" id="SM00299">
    <property type="entry name" value="CLH"/>
    <property type="match status" value="1"/>
</dbReference>
<dbReference type="AlphaFoldDB" id="A0A438KFF4"/>
<dbReference type="PANTHER" id="PTHR12616">
    <property type="entry name" value="VACUOLAR PROTEIN SORTING VPS41"/>
    <property type="match status" value="1"/>
</dbReference>
<dbReference type="EMBL" id="QGNW01000007">
    <property type="protein sequence ID" value="RVX19932.1"/>
    <property type="molecule type" value="Genomic_DNA"/>
</dbReference>
<dbReference type="InterPro" id="IPR045111">
    <property type="entry name" value="Vps41/Vps8"/>
</dbReference>